<feature type="domain" description="Helicase XPB/Ssl2 N-terminal" evidence="1">
    <location>
        <begin position="314"/>
        <end position="440"/>
    </location>
</feature>
<gene>
    <name evidence="2" type="ORF">UFOPK1410_00196</name>
</gene>
<evidence type="ECO:0000313" key="2">
    <source>
        <dbReference type="EMBL" id="CAB4532351.1"/>
    </source>
</evidence>
<dbReference type="EMBL" id="CAEZSH010000011">
    <property type="protein sequence ID" value="CAB4532351.1"/>
    <property type="molecule type" value="Genomic_DNA"/>
</dbReference>
<accession>A0A6J6B027</accession>
<dbReference type="Pfam" id="PF13625">
    <property type="entry name" value="Helicase_C_3"/>
    <property type="match status" value="1"/>
</dbReference>
<reference evidence="2" key="1">
    <citation type="submission" date="2020-05" db="EMBL/GenBank/DDBJ databases">
        <authorList>
            <person name="Chiriac C."/>
            <person name="Salcher M."/>
            <person name="Ghai R."/>
            <person name="Kavagutti S V."/>
        </authorList>
    </citation>
    <scope>NUCLEOTIDE SEQUENCE</scope>
</reference>
<protein>
    <submittedName>
        <fullName evidence="2">Unannotated protein</fullName>
    </submittedName>
</protein>
<dbReference type="InterPro" id="IPR032830">
    <property type="entry name" value="XPB/Ssl2_N"/>
</dbReference>
<dbReference type="AlphaFoldDB" id="A0A6J6B027"/>
<organism evidence="2">
    <name type="scientific">freshwater metagenome</name>
    <dbReference type="NCBI Taxonomy" id="449393"/>
    <lineage>
        <taxon>unclassified sequences</taxon>
        <taxon>metagenomes</taxon>
        <taxon>ecological metagenomes</taxon>
    </lineage>
</organism>
<proteinExistence type="predicted"/>
<sequence length="578" mass="63213">MSDVFRVAEQLRALSDYEIARLVKRCQINASPAKDFFDLASSFLQTKAQDAWLTSANRNTLQELLASSEIEESVGTATSADPNFELALKRIKSDAKLAQLIRERCSPAEHPVATKATKTVSSQDLADSGIRAFLTVLAISEFAYELEHRYLREIGKQGLALPDVKLFSAHLGIDGDQVKQLWEIARLTGVLTSLDNRWVLGPNAATWFSSNTEARWQTLCDTWLALLGSDANGDLKSNFADLESVSLGRSLEWIYPLSDALGASKQLRLTDFAEAIGLTSHGLPQPWFGKVIEGQAKAAQSSIKAHFPATSNRIIVQADLSVIAPGPLALDIEKKLRAFLEADKVGLASHFRISALSLSYALETGLAVDQIQSTLVELSGKGLPQPVEYLLADVARRFGRLRVVADESGVSSFIEVHEPALAIELANDLRLRSLGLRQIEQLRLFTKFSTDVAYYTLRENGHLAVRVTAKGKIVSPEKIAFGAQAVSPVNPIEVTLAKLRAADSSAGSSDDDTKLRQVQLAIKNKANIRVVYVGRDGGEYEFVLEPIGLANGRLRGRDRKADIERTLPLANITKLELT</sequence>
<name>A0A6J6B027_9ZZZZ</name>
<evidence type="ECO:0000259" key="1">
    <source>
        <dbReference type="Pfam" id="PF13625"/>
    </source>
</evidence>